<evidence type="ECO:0000313" key="1">
    <source>
        <dbReference type="EMBL" id="KDO27356.1"/>
    </source>
</evidence>
<dbReference type="KEGG" id="spar:SPRG_06944"/>
<dbReference type="GeneID" id="24129258"/>
<organism evidence="1 2">
    <name type="scientific">Saprolegnia parasitica (strain CBS 223.65)</name>
    <dbReference type="NCBI Taxonomy" id="695850"/>
    <lineage>
        <taxon>Eukaryota</taxon>
        <taxon>Sar</taxon>
        <taxon>Stramenopiles</taxon>
        <taxon>Oomycota</taxon>
        <taxon>Saprolegniomycetes</taxon>
        <taxon>Saprolegniales</taxon>
        <taxon>Saprolegniaceae</taxon>
        <taxon>Saprolegnia</taxon>
    </lineage>
</organism>
<dbReference type="Proteomes" id="UP000030745">
    <property type="component" value="Unassembled WGS sequence"/>
</dbReference>
<evidence type="ECO:0000313" key="2">
    <source>
        <dbReference type="Proteomes" id="UP000030745"/>
    </source>
</evidence>
<name>A0A067CLD5_SAPPC</name>
<dbReference type="OrthoDB" id="10563050at2759"/>
<sequence>MKLTEKDIERLPYHTARSYCGKHSLGTKGLASELRQRIRIHMGYDAQASDDESDDTLHVTTDHGDADLARASFDASDEDALELEKLAARPAYSPMLKTQAKSVVEPPAKAAMKAPVEEVPRVGIAVPDLARFMNSVQGSLLSLGHKMDAMASNLGSLHVRVKRQEAQVHEIHAGSRSVCAANSPEMIPIRARLQELEAENAVLRAQLSLREPSAGATTCLVRTPRHDEDSDRPAKKHCATTQQGVFLDTTLR</sequence>
<dbReference type="VEuPathDB" id="FungiDB:SPRG_06944"/>
<accession>A0A067CLD5</accession>
<keyword evidence="2" id="KW-1185">Reference proteome</keyword>
<gene>
    <name evidence="1" type="ORF">SPRG_06944</name>
</gene>
<dbReference type="RefSeq" id="XP_012201800.1">
    <property type="nucleotide sequence ID" value="XM_012346410.1"/>
</dbReference>
<proteinExistence type="predicted"/>
<reference evidence="1 2" key="1">
    <citation type="journal article" date="2013" name="PLoS Genet.">
        <title>Distinctive expansion of potential virulence genes in the genome of the oomycete fish pathogen Saprolegnia parasitica.</title>
        <authorList>
            <person name="Jiang R.H."/>
            <person name="de Bruijn I."/>
            <person name="Haas B.J."/>
            <person name="Belmonte R."/>
            <person name="Lobach L."/>
            <person name="Christie J."/>
            <person name="van den Ackerveken G."/>
            <person name="Bottin A."/>
            <person name="Bulone V."/>
            <person name="Diaz-Moreno S.M."/>
            <person name="Dumas B."/>
            <person name="Fan L."/>
            <person name="Gaulin E."/>
            <person name="Govers F."/>
            <person name="Grenville-Briggs L.J."/>
            <person name="Horner N.R."/>
            <person name="Levin J.Z."/>
            <person name="Mammella M."/>
            <person name="Meijer H.J."/>
            <person name="Morris P."/>
            <person name="Nusbaum C."/>
            <person name="Oome S."/>
            <person name="Phillips A.J."/>
            <person name="van Rooyen D."/>
            <person name="Rzeszutek E."/>
            <person name="Saraiva M."/>
            <person name="Secombes C.J."/>
            <person name="Seidl M.F."/>
            <person name="Snel B."/>
            <person name="Stassen J.H."/>
            <person name="Sykes S."/>
            <person name="Tripathy S."/>
            <person name="van den Berg H."/>
            <person name="Vega-Arreguin J.C."/>
            <person name="Wawra S."/>
            <person name="Young S.K."/>
            <person name="Zeng Q."/>
            <person name="Dieguez-Uribeondo J."/>
            <person name="Russ C."/>
            <person name="Tyler B.M."/>
            <person name="van West P."/>
        </authorList>
    </citation>
    <scope>NUCLEOTIDE SEQUENCE [LARGE SCALE GENOMIC DNA]</scope>
    <source>
        <strain evidence="1 2">CBS 223.65</strain>
    </source>
</reference>
<protein>
    <submittedName>
        <fullName evidence="1">Uncharacterized protein</fullName>
    </submittedName>
</protein>
<dbReference type="AlphaFoldDB" id="A0A067CLD5"/>
<dbReference type="EMBL" id="KK583217">
    <property type="protein sequence ID" value="KDO27356.1"/>
    <property type="molecule type" value="Genomic_DNA"/>
</dbReference>